<dbReference type="SUPFAM" id="SSF53756">
    <property type="entry name" value="UDP-Glycosyltransferase/glycogen phosphorylase"/>
    <property type="match status" value="1"/>
</dbReference>
<dbReference type="Pfam" id="PF13692">
    <property type="entry name" value="Glyco_trans_1_4"/>
    <property type="match status" value="1"/>
</dbReference>
<evidence type="ECO:0000313" key="5">
    <source>
        <dbReference type="Proteomes" id="UP000246569"/>
    </source>
</evidence>
<keyword evidence="1" id="KW-0328">Glycosyltransferase</keyword>
<evidence type="ECO:0000259" key="3">
    <source>
        <dbReference type="Pfam" id="PF13439"/>
    </source>
</evidence>
<reference evidence="4 5" key="1">
    <citation type="submission" date="2018-05" db="EMBL/GenBank/DDBJ databases">
        <title>Genomic Encyclopedia of Type Strains, Phase IV (KMG-IV): sequencing the most valuable type-strain genomes for metagenomic binning, comparative biology and taxonomic classification.</title>
        <authorList>
            <person name="Goeker M."/>
        </authorList>
    </citation>
    <scope>NUCLEOTIDE SEQUENCE [LARGE SCALE GENOMIC DNA]</scope>
    <source>
        <strain evidence="4 5">DSM 23606</strain>
    </source>
</reference>
<dbReference type="AlphaFoldDB" id="A0A317MVY3"/>
<dbReference type="Pfam" id="PF13439">
    <property type="entry name" value="Glyco_transf_4"/>
    <property type="match status" value="1"/>
</dbReference>
<name>A0A317MVY3_9GAMM</name>
<keyword evidence="5" id="KW-1185">Reference proteome</keyword>
<dbReference type="GO" id="GO:0016757">
    <property type="term" value="F:glycosyltransferase activity"/>
    <property type="evidence" value="ECO:0007669"/>
    <property type="project" value="UniProtKB-KW"/>
</dbReference>
<organism evidence="4 5">
    <name type="scientific">Plasticicumulans acidivorans</name>
    <dbReference type="NCBI Taxonomy" id="886464"/>
    <lineage>
        <taxon>Bacteria</taxon>
        <taxon>Pseudomonadati</taxon>
        <taxon>Pseudomonadota</taxon>
        <taxon>Gammaproteobacteria</taxon>
        <taxon>Candidatus Competibacteraceae</taxon>
        <taxon>Plasticicumulans</taxon>
    </lineage>
</organism>
<proteinExistence type="predicted"/>
<gene>
    <name evidence="4" type="ORF">C7443_104318</name>
</gene>
<evidence type="ECO:0000256" key="1">
    <source>
        <dbReference type="ARBA" id="ARBA00022676"/>
    </source>
</evidence>
<comment type="caution">
    <text evidence="4">The sequence shown here is derived from an EMBL/GenBank/DDBJ whole genome shotgun (WGS) entry which is preliminary data.</text>
</comment>
<dbReference type="CDD" id="cd03811">
    <property type="entry name" value="GT4_GT28_WabH-like"/>
    <property type="match status" value="1"/>
</dbReference>
<protein>
    <submittedName>
        <fullName evidence="4">Glycosyltransferase involved in cell wall biosynthesis</fullName>
    </submittedName>
</protein>
<accession>A0A317MVY3</accession>
<dbReference type="Proteomes" id="UP000246569">
    <property type="component" value="Unassembled WGS sequence"/>
</dbReference>
<dbReference type="RefSeq" id="WP_110018337.1">
    <property type="nucleotide sequence ID" value="NZ_QGTJ01000004.1"/>
</dbReference>
<dbReference type="PANTHER" id="PTHR12526:SF510">
    <property type="entry name" value="D-INOSITOL 3-PHOSPHATE GLYCOSYLTRANSFERASE"/>
    <property type="match status" value="1"/>
</dbReference>
<dbReference type="InterPro" id="IPR028098">
    <property type="entry name" value="Glyco_trans_4-like_N"/>
</dbReference>
<keyword evidence="2 4" id="KW-0808">Transferase</keyword>
<sequence>MSSTPPGARIAVYIPSFSDGGVEKMMVTLAGGFAQAGFATDFLTRPGELPYLERLDPAVRLIRLPAERPAQRRATIDYLRRERPAVLMSAKGKDDALALIARDAADCGTQVFLRCGIHLSSRPKMSPRNPLRRWWHARRIRAQFRAADGVICVSDGVADDVAELAGLPRAQVLVIRNPTLVPDLAARAAAPLDHPWFAAGQPPVILGAGSLAPVKHFELLVEAAAGVMRERAARLVILGEGKERARLTALAAQLGIADRFALPGFVDNVHAWMSRAAVFVLSSEREGSPNVLTEALACGTPSVATDCPSGPREILAGGRYGPLIPMFDAAAMRAAILSVLAAPQAAATLRAAVADYTLERSRDAYLRAFGLLAETPR</sequence>
<dbReference type="OrthoDB" id="9792269at2"/>
<evidence type="ECO:0000313" key="4">
    <source>
        <dbReference type="EMBL" id="PWV62522.1"/>
    </source>
</evidence>
<evidence type="ECO:0000256" key="2">
    <source>
        <dbReference type="ARBA" id="ARBA00022679"/>
    </source>
</evidence>
<dbReference type="PANTHER" id="PTHR12526">
    <property type="entry name" value="GLYCOSYLTRANSFERASE"/>
    <property type="match status" value="1"/>
</dbReference>
<dbReference type="EMBL" id="QGTJ01000004">
    <property type="protein sequence ID" value="PWV62522.1"/>
    <property type="molecule type" value="Genomic_DNA"/>
</dbReference>
<dbReference type="Gene3D" id="3.40.50.2000">
    <property type="entry name" value="Glycogen Phosphorylase B"/>
    <property type="match status" value="2"/>
</dbReference>
<feature type="domain" description="Glycosyltransferase subfamily 4-like N-terminal" evidence="3">
    <location>
        <begin position="20"/>
        <end position="178"/>
    </location>
</feature>